<comment type="caution">
    <text evidence="3">The sequence shown here is derived from an EMBL/GenBank/DDBJ whole genome shotgun (WGS) entry which is preliminary data.</text>
</comment>
<dbReference type="InterPro" id="IPR050750">
    <property type="entry name" value="C5-MTase"/>
</dbReference>
<organism evidence="3 4">
    <name type="scientific">Helianthus annuus</name>
    <name type="common">Common sunflower</name>
    <dbReference type="NCBI Taxonomy" id="4232"/>
    <lineage>
        <taxon>Eukaryota</taxon>
        <taxon>Viridiplantae</taxon>
        <taxon>Streptophyta</taxon>
        <taxon>Embryophyta</taxon>
        <taxon>Tracheophyta</taxon>
        <taxon>Spermatophyta</taxon>
        <taxon>Magnoliopsida</taxon>
        <taxon>eudicotyledons</taxon>
        <taxon>Gunneridae</taxon>
        <taxon>Pentapetalae</taxon>
        <taxon>asterids</taxon>
        <taxon>campanulids</taxon>
        <taxon>Asterales</taxon>
        <taxon>Asteraceae</taxon>
        <taxon>Asteroideae</taxon>
        <taxon>Heliantheae alliance</taxon>
        <taxon>Heliantheae</taxon>
        <taxon>Helianthus</taxon>
    </lineage>
</organism>
<gene>
    <name evidence="3" type="ORF">HanXRQr2_Chr11g0469221</name>
</gene>
<keyword evidence="4" id="KW-1185">Reference proteome</keyword>
<name>A0A9K3HKL9_HELAN</name>
<dbReference type="EMBL" id="MNCJ02000326">
    <property type="protein sequence ID" value="KAF5780194.1"/>
    <property type="molecule type" value="Genomic_DNA"/>
</dbReference>
<evidence type="ECO:0000256" key="1">
    <source>
        <dbReference type="ARBA" id="ARBA00022691"/>
    </source>
</evidence>
<dbReference type="PANTHER" id="PTHR46098:SF1">
    <property type="entry name" value="TRNA (CYTOSINE(38)-C(5))-METHYLTRANSFERASE"/>
    <property type="match status" value="1"/>
</dbReference>
<dbReference type="AlphaFoldDB" id="A0A9K3HKL9"/>
<reference evidence="3" key="2">
    <citation type="submission" date="2020-06" db="EMBL/GenBank/DDBJ databases">
        <title>Helianthus annuus Genome sequencing and assembly Release 2.</title>
        <authorList>
            <person name="Gouzy J."/>
            <person name="Langlade N."/>
            <person name="Munos S."/>
        </authorList>
    </citation>
    <scope>NUCLEOTIDE SEQUENCE</scope>
    <source>
        <tissue evidence="3">Leaves</tissue>
    </source>
</reference>
<dbReference type="InterPro" id="IPR029063">
    <property type="entry name" value="SAM-dependent_MTases_sf"/>
</dbReference>
<keyword evidence="1" id="KW-0949">S-adenosyl-L-methionine</keyword>
<dbReference type="Gramene" id="mRNA:HanXRQr2_Chr11g0469221">
    <property type="protein sequence ID" value="mRNA:HanXRQr2_Chr11g0469221"/>
    <property type="gene ID" value="HanXRQr2_Chr11g0469221"/>
</dbReference>
<dbReference type="Proteomes" id="UP000215914">
    <property type="component" value="Unassembled WGS sequence"/>
</dbReference>
<reference evidence="3" key="1">
    <citation type="journal article" date="2017" name="Nature">
        <title>The sunflower genome provides insights into oil metabolism, flowering and Asterid evolution.</title>
        <authorList>
            <person name="Badouin H."/>
            <person name="Gouzy J."/>
            <person name="Grassa C.J."/>
            <person name="Murat F."/>
            <person name="Staton S.E."/>
            <person name="Cottret L."/>
            <person name="Lelandais-Briere C."/>
            <person name="Owens G.L."/>
            <person name="Carrere S."/>
            <person name="Mayjonade B."/>
            <person name="Legrand L."/>
            <person name="Gill N."/>
            <person name="Kane N.C."/>
            <person name="Bowers J.E."/>
            <person name="Hubner S."/>
            <person name="Bellec A."/>
            <person name="Berard A."/>
            <person name="Berges H."/>
            <person name="Blanchet N."/>
            <person name="Boniface M.C."/>
            <person name="Brunel D."/>
            <person name="Catrice O."/>
            <person name="Chaidir N."/>
            <person name="Claudel C."/>
            <person name="Donnadieu C."/>
            <person name="Faraut T."/>
            <person name="Fievet G."/>
            <person name="Helmstetter N."/>
            <person name="King M."/>
            <person name="Knapp S.J."/>
            <person name="Lai Z."/>
            <person name="Le Paslier M.C."/>
            <person name="Lippi Y."/>
            <person name="Lorenzon L."/>
            <person name="Mandel J.R."/>
            <person name="Marage G."/>
            <person name="Marchand G."/>
            <person name="Marquand E."/>
            <person name="Bret-Mestries E."/>
            <person name="Morien E."/>
            <person name="Nambeesan S."/>
            <person name="Nguyen T."/>
            <person name="Pegot-Espagnet P."/>
            <person name="Pouilly N."/>
            <person name="Raftis F."/>
            <person name="Sallet E."/>
            <person name="Schiex T."/>
            <person name="Thomas J."/>
            <person name="Vandecasteele C."/>
            <person name="Vares D."/>
            <person name="Vear F."/>
            <person name="Vautrin S."/>
            <person name="Crespi M."/>
            <person name="Mangin B."/>
            <person name="Burke J.M."/>
            <person name="Salse J."/>
            <person name="Munos S."/>
            <person name="Vincourt P."/>
            <person name="Rieseberg L.H."/>
            <person name="Langlade N.B."/>
        </authorList>
    </citation>
    <scope>NUCLEOTIDE SEQUENCE</scope>
    <source>
        <tissue evidence="3">Leaves</tissue>
    </source>
</reference>
<evidence type="ECO:0000313" key="4">
    <source>
        <dbReference type="Proteomes" id="UP000215914"/>
    </source>
</evidence>
<evidence type="ECO:0000256" key="2">
    <source>
        <dbReference type="SAM" id="MobiDB-lite"/>
    </source>
</evidence>
<dbReference type="Gene3D" id="3.40.50.150">
    <property type="entry name" value="Vaccinia Virus protein VP39"/>
    <property type="match status" value="1"/>
</dbReference>
<dbReference type="PANTHER" id="PTHR46098">
    <property type="entry name" value="TRNA (CYTOSINE(38)-C(5))-METHYLTRANSFERASE"/>
    <property type="match status" value="1"/>
</dbReference>
<feature type="compositionally biased region" description="Polar residues" evidence="2">
    <location>
        <begin position="63"/>
        <end position="78"/>
    </location>
</feature>
<evidence type="ECO:0000313" key="3">
    <source>
        <dbReference type="EMBL" id="KAF5780194.1"/>
    </source>
</evidence>
<protein>
    <submittedName>
        <fullName evidence="3">Uncharacterized protein</fullName>
    </submittedName>
</protein>
<feature type="region of interest" description="Disordered" evidence="2">
    <location>
        <begin position="61"/>
        <end position="97"/>
    </location>
</feature>
<accession>A0A9K3HKL9</accession>
<proteinExistence type="predicted"/>
<sequence>MQPPVMIFVENVVGFETSDTHQKMIQILNESQFVTQEFIFPCNSEYRTRVPVTFAWRKENRHLSTTRNSTDSLSQTPISKLGASKKTQPYPKLGLCK</sequence>